<gene>
    <name evidence="1" type="ORF">DSO57_1003871</name>
</gene>
<sequence>MGQYIENTLLLEPIRIQVNFGNLCGAACSVKRTAASKSSLCIGQEESGINFLYPQALIKQKYPNQSQNLSYFDMFIWIESGYEYYFPMDYPGKQTSCQYDFMLILTNRVLHGLGIASSLKWLNSELTIPYPDTNKQLTNFYFTIFDKYIYMASKNRSLEFYANLLSNLGPIKKRSGKDISTQVYSYSHIRIFKALNDITNHSPYFKASTNVEVDSLILGLGQNSGLIIHNAHEDTEDEAISPYIRRGTGIHQFFNSDKRWITSPFGPKTLDVLATLGYRINPNPVYERSMEYDYAKFTQLTPAAKDDVFFRFFLFRLICI</sequence>
<dbReference type="Proteomes" id="UP001165960">
    <property type="component" value="Unassembled WGS sequence"/>
</dbReference>
<proteinExistence type="predicted"/>
<protein>
    <submittedName>
        <fullName evidence="1">Uncharacterized protein</fullName>
    </submittedName>
</protein>
<evidence type="ECO:0000313" key="2">
    <source>
        <dbReference type="Proteomes" id="UP001165960"/>
    </source>
</evidence>
<keyword evidence="2" id="KW-1185">Reference proteome</keyword>
<organism evidence="1 2">
    <name type="scientific">Entomophthora muscae</name>
    <dbReference type="NCBI Taxonomy" id="34485"/>
    <lineage>
        <taxon>Eukaryota</taxon>
        <taxon>Fungi</taxon>
        <taxon>Fungi incertae sedis</taxon>
        <taxon>Zoopagomycota</taxon>
        <taxon>Entomophthoromycotina</taxon>
        <taxon>Entomophthoromycetes</taxon>
        <taxon>Entomophthorales</taxon>
        <taxon>Entomophthoraceae</taxon>
        <taxon>Entomophthora</taxon>
    </lineage>
</organism>
<dbReference type="EMBL" id="QTSX02007109">
    <property type="protein sequence ID" value="KAJ9051520.1"/>
    <property type="molecule type" value="Genomic_DNA"/>
</dbReference>
<evidence type="ECO:0000313" key="1">
    <source>
        <dbReference type="EMBL" id="KAJ9051520.1"/>
    </source>
</evidence>
<comment type="caution">
    <text evidence="1">The sequence shown here is derived from an EMBL/GenBank/DDBJ whole genome shotgun (WGS) entry which is preliminary data.</text>
</comment>
<name>A0ACC2RNH9_9FUNG</name>
<accession>A0ACC2RNH9</accession>
<reference evidence="1" key="1">
    <citation type="submission" date="2022-04" db="EMBL/GenBank/DDBJ databases">
        <title>Genome of the entomopathogenic fungus Entomophthora muscae.</title>
        <authorList>
            <person name="Elya C."/>
            <person name="Lovett B.R."/>
            <person name="Lee E."/>
            <person name="Macias A.M."/>
            <person name="Hajek A.E."/>
            <person name="De Bivort B.L."/>
            <person name="Kasson M.T."/>
            <person name="De Fine Licht H.H."/>
            <person name="Stajich J.E."/>
        </authorList>
    </citation>
    <scope>NUCLEOTIDE SEQUENCE</scope>
    <source>
        <strain evidence="1">Berkeley</strain>
    </source>
</reference>